<sequence>MAGRPGGRALALRGVPVPVLRVRDRVDERGRTSIHAADDGDGRTPLLWARAKAVDGEADPVHGAAEPEEAAPDTRLHEAVLYGAPYEGGELVLGTTDREGHPAVVRATGAVRVAPSGQRPAHDCRPNVGDRTPTRP</sequence>
<proteinExistence type="predicted"/>
<keyword evidence="3" id="KW-1185">Reference proteome</keyword>
<name>A0ABV5VI62_9ACTN</name>
<evidence type="ECO:0000313" key="2">
    <source>
        <dbReference type="EMBL" id="MFB9737323.1"/>
    </source>
</evidence>
<protein>
    <submittedName>
        <fullName evidence="2">Uncharacterized protein</fullName>
    </submittedName>
</protein>
<feature type="region of interest" description="Disordered" evidence="1">
    <location>
        <begin position="113"/>
        <end position="136"/>
    </location>
</feature>
<reference evidence="2 3" key="1">
    <citation type="submission" date="2024-09" db="EMBL/GenBank/DDBJ databases">
        <authorList>
            <person name="Sun Q."/>
            <person name="Mori K."/>
        </authorList>
    </citation>
    <scope>NUCLEOTIDE SEQUENCE [LARGE SCALE GENOMIC DNA]</scope>
    <source>
        <strain evidence="2 3">JCM 10918</strain>
    </source>
</reference>
<evidence type="ECO:0000313" key="3">
    <source>
        <dbReference type="Proteomes" id="UP001589703"/>
    </source>
</evidence>
<dbReference type="Proteomes" id="UP001589703">
    <property type="component" value="Unassembled WGS sequence"/>
</dbReference>
<gene>
    <name evidence="2" type="ORF">ACFFRO_19645</name>
</gene>
<accession>A0ABV5VI62</accession>
<organism evidence="2 3">
    <name type="scientific">Streptomyces thermocoprophilus</name>
    <dbReference type="NCBI Taxonomy" id="78356"/>
    <lineage>
        <taxon>Bacteria</taxon>
        <taxon>Bacillati</taxon>
        <taxon>Actinomycetota</taxon>
        <taxon>Actinomycetes</taxon>
        <taxon>Kitasatosporales</taxon>
        <taxon>Streptomycetaceae</taxon>
        <taxon>Streptomyces</taxon>
    </lineage>
</organism>
<dbReference type="EMBL" id="JBHMAR010000026">
    <property type="protein sequence ID" value="MFB9737323.1"/>
    <property type="molecule type" value="Genomic_DNA"/>
</dbReference>
<dbReference type="RefSeq" id="WP_247469135.1">
    <property type="nucleotide sequence ID" value="NZ_JBHMAR010000026.1"/>
</dbReference>
<comment type="caution">
    <text evidence="2">The sequence shown here is derived from an EMBL/GenBank/DDBJ whole genome shotgun (WGS) entry which is preliminary data.</text>
</comment>
<evidence type="ECO:0000256" key="1">
    <source>
        <dbReference type="SAM" id="MobiDB-lite"/>
    </source>
</evidence>